<dbReference type="RefSeq" id="XP_066916677.1">
    <property type="nucleotide sequence ID" value="XM_067060576.1"/>
</dbReference>
<evidence type="ECO:0000256" key="3">
    <source>
        <dbReference type="PROSITE-ProRule" id="PRU00023"/>
    </source>
</evidence>
<keyword evidence="1" id="KW-0677">Repeat</keyword>
<feature type="repeat" description="ANK" evidence="3">
    <location>
        <begin position="419"/>
        <end position="446"/>
    </location>
</feature>
<protein>
    <submittedName>
        <fullName evidence="4">Uncharacterized protein</fullName>
    </submittedName>
</protein>
<evidence type="ECO:0000313" key="4">
    <source>
        <dbReference type="EnsemblMetazoa" id="CLYHEMP014890.1"/>
    </source>
</evidence>
<sequence length="592" mass="68828">MLEPAKDQMFEEARQAHMRRLSYMTMMELSKDEKNKDVLDHPTLHGAITAIKKQLAKENRFLDEMESFDKYNKAKPPSLRAPVDLRRYDSLEKVMESLAKDEQLFPLVRRCILVCQPDLHKEILQLDPTVSEKKKNELSKKYFARDRTAHFEKQISLVRKEMESFDQYERYKAFQRLDSLLKGKMIPMTSRREDLGYCSQETLQPNQTKASVSMETLASNSFAVSHLVSSKKQKKKNAKPLVMRDELDESGELVISCTKFQTVPEESNVQNVQHEERAEKLMKKHRYEAGVSYERSMRNKRNKTETIDYLRCAIEKNMIVLIPPKVLPEVRVRRKILEGSYPNWTVIDDKLPRVLRYTWKGKLKKLKKLLSKEERRKDINKEDTQGRTALHYASSWGCIRTLQILIRIPNIQINARDEHGKTPLYKAVEIDSTDCVETLIALGANVLIPAYDTRDPITYSLTTHGDERFDMFKLLYQRGDYGNEGVAEGRVTLLHKAMALCEDGVAVLKCVHYMLAHGKQDVDAKEADGRTPVHLAAMFGRDDLLRILLAFRPNIFHMDNQRKTAYDYEHSNKSEIHRLLDRYVKYGPLDGR</sequence>
<keyword evidence="2 3" id="KW-0040">ANK repeat</keyword>
<dbReference type="EnsemblMetazoa" id="CLYHEMT014890.1">
    <property type="protein sequence ID" value="CLYHEMP014890.1"/>
    <property type="gene ID" value="CLYHEMG014890"/>
</dbReference>
<evidence type="ECO:0000313" key="5">
    <source>
        <dbReference type="Proteomes" id="UP000594262"/>
    </source>
</evidence>
<dbReference type="GeneID" id="136803856"/>
<dbReference type="OrthoDB" id="6022710at2759"/>
<dbReference type="Gene3D" id="1.25.40.20">
    <property type="entry name" value="Ankyrin repeat-containing domain"/>
    <property type="match status" value="2"/>
</dbReference>
<dbReference type="Pfam" id="PF13637">
    <property type="entry name" value="Ank_4"/>
    <property type="match status" value="1"/>
</dbReference>
<dbReference type="SMART" id="SM00248">
    <property type="entry name" value="ANK"/>
    <property type="match status" value="4"/>
</dbReference>
<dbReference type="AlphaFoldDB" id="A0A7M5WY03"/>
<evidence type="ECO:0000256" key="1">
    <source>
        <dbReference type="ARBA" id="ARBA00022737"/>
    </source>
</evidence>
<dbReference type="PANTHER" id="PTHR24171">
    <property type="entry name" value="ANKYRIN REPEAT DOMAIN-CONTAINING PROTEIN 39-RELATED"/>
    <property type="match status" value="1"/>
</dbReference>
<evidence type="ECO:0000256" key="2">
    <source>
        <dbReference type="ARBA" id="ARBA00023043"/>
    </source>
</evidence>
<dbReference type="Pfam" id="PF12796">
    <property type="entry name" value="Ank_2"/>
    <property type="match status" value="1"/>
</dbReference>
<dbReference type="SUPFAM" id="SSF48403">
    <property type="entry name" value="Ankyrin repeat"/>
    <property type="match status" value="1"/>
</dbReference>
<keyword evidence="5" id="KW-1185">Reference proteome</keyword>
<feature type="repeat" description="ANK" evidence="3">
    <location>
        <begin position="528"/>
        <end position="560"/>
    </location>
</feature>
<dbReference type="Proteomes" id="UP000594262">
    <property type="component" value="Unplaced"/>
</dbReference>
<accession>A0A7M5WY03</accession>
<reference evidence="4" key="1">
    <citation type="submission" date="2021-01" db="UniProtKB">
        <authorList>
            <consortium name="EnsemblMetazoa"/>
        </authorList>
    </citation>
    <scope>IDENTIFICATION</scope>
</reference>
<dbReference type="PROSITE" id="PS50297">
    <property type="entry name" value="ANK_REP_REGION"/>
    <property type="match status" value="2"/>
</dbReference>
<organism evidence="4 5">
    <name type="scientific">Clytia hemisphaerica</name>
    <dbReference type="NCBI Taxonomy" id="252671"/>
    <lineage>
        <taxon>Eukaryota</taxon>
        <taxon>Metazoa</taxon>
        <taxon>Cnidaria</taxon>
        <taxon>Hydrozoa</taxon>
        <taxon>Hydroidolina</taxon>
        <taxon>Leptothecata</taxon>
        <taxon>Obeliida</taxon>
        <taxon>Clytiidae</taxon>
        <taxon>Clytia</taxon>
    </lineage>
</organism>
<proteinExistence type="predicted"/>
<dbReference type="InterPro" id="IPR036770">
    <property type="entry name" value="Ankyrin_rpt-contain_sf"/>
</dbReference>
<dbReference type="InterPro" id="IPR002110">
    <property type="entry name" value="Ankyrin_rpt"/>
</dbReference>
<dbReference type="PROSITE" id="PS50088">
    <property type="entry name" value="ANK_REPEAT"/>
    <property type="match status" value="2"/>
</dbReference>
<name>A0A7M5WY03_9CNID</name>